<dbReference type="OrthoDB" id="9801591at2"/>
<dbReference type="Gene3D" id="3.30.70.240">
    <property type="match status" value="1"/>
</dbReference>
<dbReference type="NCBIfam" id="TIGR00484">
    <property type="entry name" value="EF-G"/>
    <property type="match status" value="1"/>
</dbReference>
<dbReference type="InterPro" id="IPR004540">
    <property type="entry name" value="Transl_elong_EFG/EF2"/>
</dbReference>
<dbReference type="SUPFAM" id="SSF50447">
    <property type="entry name" value="Translation proteins"/>
    <property type="match status" value="1"/>
</dbReference>
<dbReference type="InterPro" id="IPR031157">
    <property type="entry name" value="G_TR_CS"/>
</dbReference>
<dbReference type="Pfam" id="PF00009">
    <property type="entry name" value="GTP_EFTU"/>
    <property type="match status" value="1"/>
</dbReference>
<dbReference type="Gene3D" id="3.40.50.300">
    <property type="entry name" value="P-loop containing nucleotide triphosphate hydrolases"/>
    <property type="match status" value="1"/>
</dbReference>
<feature type="domain" description="Tr-type G" evidence="9">
    <location>
        <begin position="7"/>
        <end position="296"/>
    </location>
</feature>
<reference evidence="11" key="1">
    <citation type="submission" date="2014-10" db="EMBL/GenBank/DDBJ databases">
        <title>Genome sequencing of Vitellibacter sp. D-24.</title>
        <authorList>
            <person name="Thevarajoo S."/>
            <person name="Selvaratnam C."/>
            <person name="Goh K.M."/>
            <person name="Chong C.S."/>
        </authorList>
    </citation>
    <scope>NUCLEOTIDE SEQUENCE [LARGE SCALE GENOMIC DNA]</scope>
    <source>
        <strain evidence="11">D-24</strain>
    </source>
</reference>
<dbReference type="InterPro" id="IPR035649">
    <property type="entry name" value="EFG_V"/>
</dbReference>
<dbReference type="InterPro" id="IPR000795">
    <property type="entry name" value="T_Tr_GTP-bd_dom"/>
</dbReference>
<feature type="binding site" evidence="8">
    <location>
        <begin position="16"/>
        <end position="23"/>
    </location>
    <ligand>
        <name>GTP</name>
        <dbReference type="ChEBI" id="CHEBI:37565"/>
    </ligand>
</feature>
<dbReference type="GO" id="GO:0005525">
    <property type="term" value="F:GTP binding"/>
    <property type="evidence" value="ECO:0007669"/>
    <property type="project" value="UniProtKB-UniRule"/>
</dbReference>
<dbReference type="InterPro" id="IPR035647">
    <property type="entry name" value="EFG_III/V"/>
</dbReference>
<dbReference type="NCBIfam" id="NF009381">
    <property type="entry name" value="PRK12740.1-5"/>
    <property type="match status" value="1"/>
</dbReference>
<evidence type="ECO:0000256" key="3">
    <source>
        <dbReference type="ARBA" id="ARBA00022741"/>
    </source>
</evidence>
<reference evidence="10 11" key="2">
    <citation type="journal article" date="2016" name="Int. J. Syst. Evol. Microbiol.">
        <title>Vitellibacter aquimaris sp. nov., a marine bacterium isolated from seawater.</title>
        <authorList>
            <person name="Thevarajoo S."/>
            <person name="Selvaratnam C."/>
            <person name="Goh K.M."/>
            <person name="Hong K.W."/>
            <person name="Chan X.Y."/>
            <person name="Chan K.G."/>
            <person name="Chong C.S."/>
        </authorList>
    </citation>
    <scope>NUCLEOTIDE SEQUENCE [LARGE SCALE GENOMIC DNA]</scope>
    <source>
        <strain evidence="10 11">D-24</strain>
    </source>
</reference>
<dbReference type="InterPro" id="IPR027417">
    <property type="entry name" value="P-loop_NTPase"/>
</dbReference>
<dbReference type="Proteomes" id="UP000070138">
    <property type="component" value="Unassembled WGS sequence"/>
</dbReference>
<dbReference type="Pfam" id="PF03764">
    <property type="entry name" value="EFG_IV"/>
    <property type="match status" value="1"/>
</dbReference>
<dbReference type="RefSeq" id="WP_062622477.1">
    <property type="nucleotide sequence ID" value="NZ_JRWG01000006.1"/>
</dbReference>
<dbReference type="SMART" id="SM00889">
    <property type="entry name" value="EFG_IV"/>
    <property type="match status" value="1"/>
</dbReference>
<dbReference type="CDD" id="cd16262">
    <property type="entry name" value="EFG_III"/>
    <property type="match status" value="1"/>
</dbReference>
<comment type="subcellular location">
    <subcellularLocation>
        <location evidence="8">Cytoplasm</location>
    </subcellularLocation>
</comment>
<dbReference type="InterPro" id="IPR004161">
    <property type="entry name" value="EFTu-like_2"/>
</dbReference>
<evidence type="ECO:0000259" key="9">
    <source>
        <dbReference type="PROSITE" id="PS51722"/>
    </source>
</evidence>
<dbReference type="FunFam" id="2.40.30.10:FF:000006">
    <property type="entry name" value="Elongation factor G"/>
    <property type="match status" value="1"/>
</dbReference>
<dbReference type="SUPFAM" id="SSF52540">
    <property type="entry name" value="P-loop containing nucleoside triphosphate hydrolases"/>
    <property type="match status" value="1"/>
</dbReference>
<dbReference type="GO" id="GO:0032790">
    <property type="term" value="P:ribosome disassembly"/>
    <property type="evidence" value="ECO:0007669"/>
    <property type="project" value="TreeGrafter"/>
</dbReference>
<keyword evidence="11" id="KW-1185">Reference proteome</keyword>
<keyword evidence="8" id="KW-0963">Cytoplasm</keyword>
<evidence type="ECO:0000256" key="4">
    <source>
        <dbReference type="ARBA" id="ARBA00022768"/>
    </source>
</evidence>
<dbReference type="CDD" id="cd01886">
    <property type="entry name" value="EF-G"/>
    <property type="match status" value="1"/>
</dbReference>
<dbReference type="GO" id="GO:0003746">
    <property type="term" value="F:translation elongation factor activity"/>
    <property type="evidence" value="ECO:0007669"/>
    <property type="project" value="UniProtKB-UniRule"/>
</dbReference>
<dbReference type="InterPro" id="IPR041095">
    <property type="entry name" value="EFG_II"/>
</dbReference>
<dbReference type="PATRIC" id="fig|1548749.3.peg.2198"/>
<evidence type="ECO:0000313" key="10">
    <source>
        <dbReference type="EMBL" id="KXN98507.1"/>
    </source>
</evidence>
<dbReference type="Gene3D" id="3.30.70.870">
    <property type="entry name" value="Elongation Factor G (Translational Gtpase), domain 3"/>
    <property type="match status" value="1"/>
</dbReference>
<dbReference type="Pfam" id="PF03144">
    <property type="entry name" value="GTP_EFTU_D2"/>
    <property type="match status" value="1"/>
</dbReference>
<dbReference type="PRINTS" id="PR00315">
    <property type="entry name" value="ELONGATNFCT"/>
</dbReference>
<dbReference type="PANTHER" id="PTHR43261:SF1">
    <property type="entry name" value="RIBOSOME-RELEASING FACTOR 2, MITOCHONDRIAL"/>
    <property type="match status" value="1"/>
</dbReference>
<dbReference type="STRING" id="1548749.LS48_10445"/>
<dbReference type="InterPro" id="IPR020568">
    <property type="entry name" value="Ribosomal_Su5_D2-typ_SF"/>
</dbReference>
<accession>A0A137RG87</accession>
<dbReference type="Pfam" id="PF14492">
    <property type="entry name" value="EFG_III"/>
    <property type="match status" value="1"/>
</dbReference>
<dbReference type="InterPro" id="IPR005225">
    <property type="entry name" value="Small_GTP-bd"/>
</dbReference>
<dbReference type="CDD" id="cd01434">
    <property type="entry name" value="EFG_mtEFG1_IV"/>
    <property type="match status" value="1"/>
</dbReference>
<dbReference type="EMBL" id="JRWG01000006">
    <property type="protein sequence ID" value="KXN98507.1"/>
    <property type="molecule type" value="Genomic_DNA"/>
</dbReference>
<keyword evidence="5 8" id="KW-0648">Protein biosynthesis</keyword>
<dbReference type="SUPFAM" id="SSF54980">
    <property type="entry name" value="EF-G C-terminal domain-like"/>
    <property type="match status" value="2"/>
</dbReference>
<dbReference type="GO" id="GO:0003924">
    <property type="term" value="F:GTPase activity"/>
    <property type="evidence" value="ECO:0007669"/>
    <property type="project" value="InterPro"/>
</dbReference>
<dbReference type="GO" id="GO:0005737">
    <property type="term" value="C:cytoplasm"/>
    <property type="evidence" value="ECO:0007669"/>
    <property type="project" value="UniProtKB-SubCell"/>
</dbReference>
<dbReference type="SUPFAM" id="SSF54211">
    <property type="entry name" value="Ribosomal protein S5 domain 2-like"/>
    <property type="match status" value="1"/>
</dbReference>
<dbReference type="CDD" id="cd03713">
    <property type="entry name" value="EFG_mtEFG_C"/>
    <property type="match status" value="1"/>
</dbReference>
<dbReference type="Gene3D" id="2.40.30.10">
    <property type="entry name" value="Translation factors"/>
    <property type="match status" value="1"/>
</dbReference>
<dbReference type="Gene3D" id="3.30.230.10">
    <property type="match status" value="1"/>
</dbReference>
<evidence type="ECO:0000256" key="2">
    <source>
        <dbReference type="ARBA" id="ARBA00017872"/>
    </source>
</evidence>
<dbReference type="CDD" id="cd04088">
    <property type="entry name" value="EFG_mtEFG_II"/>
    <property type="match status" value="1"/>
</dbReference>
<keyword evidence="6 8" id="KW-0342">GTP-binding</keyword>
<keyword evidence="3 8" id="KW-0547">Nucleotide-binding</keyword>
<dbReference type="FunFam" id="3.30.70.240:FF:000001">
    <property type="entry name" value="Elongation factor G"/>
    <property type="match status" value="1"/>
</dbReference>
<dbReference type="SMART" id="SM00838">
    <property type="entry name" value="EFG_C"/>
    <property type="match status" value="1"/>
</dbReference>
<evidence type="ECO:0000256" key="5">
    <source>
        <dbReference type="ARBA" id="ARBA00022917"/>
    </source>
</evidence>
<feature type="binding site" evidence="8">
    <location>
        <begin position="147"/>
        <end position="150"/>
    </location>
    <ligand>
        <name>GTP</name>
        <dbReference type="ChEBI" id="CHEBI:37565"/>
    </ligand>
</feature>
<gene>
    <name evidence="8 10" type="primary">fusA</name>
    <name evidence="10" type="ORF">LS48_10445</name>
</gene>
<feature type="binding site" evidence="8">
    <location>
        <begin position="93"/>
        <end position="97"/>
    </location>
    <ligand>
        <name>GTP</name>
        <dbReference type="ChEBI" id="CHEBI:37565"/>
    </ligand>
</feature>
<dbReference type="NCBIfam" id="TIGR00231">
    <property type="entry name" value="small_GTP"/>
    <property type="match status" value="1"/>
</dbReference>
<evidence type="ECO:0000313" key="11">
    <source>
        <dbReference type="Proteomes" id="UP000070138"/>
    </source>
</evidence>
<dbReference type="PANTHER" id="PTHR43261">
    <property type="entry name" value="TRANSLATION ELONGATION FACTOR G-RELATED"/>
    <property type="match status" value="1"/>
</dbReference>
<keyword evidence="4 8" id="KW-0251">Elongation factor</keyword>
<dbReference type="FunFam" id="3.30.70.870:FF:000001">
    <property type="entry name" value="Elongation factor G"/>
    <property type="match status" value="1"/>
</dbReference>
<dbReference type="InterPro" id="IPR009022">
    <property type="entry name" value="EFG_III"/>
</dbReference>
<dbReference type="InterPro" id="IPR009000">
    <property type="entry name" value="Transl_B-barrel_sf"/>
</dbReference>
<organism evidence="10 11">
    <name type="scientific">Aequorivita aquimaris</name>
    <dbReference type="NCBI Taxonomy" id="1548749"/>
    <lineage>
        <taxon>Bacteria</taxon>
        <taxon>Pseudomonadati</taxon>
        <taxon>Bacteroidota</taxon>
        <taxon>Flavobacteriia</taxon>
        <taxon>Flavobacteriales</taxon>
        <taxon>Flavobacteriaceae</taxon>
        <taxon>Aequorivita</taxon>
    </lineage>
</organism>
<dbReference type="PROSITE" id="PS00301">
    <property type="entry name" value="G_TR_1"/>
    <property type="match status" value="1"/>
</dbReference>
<dbReference type="AlphaFoldDB" id="A0A137RG87"/>
<evidence type="ECO:0000256" key="1">
    <source>
        <dbReference type="ARBA" id="ARBA00005870"/>
    </source>
</evidence>
<evidence type="ECO:0000256" key="6">
    <source>
        <dbReference type="ARBA" id="ARBA00023134"/>
    </source>
</evidence>
<dbReference type="FunFam" id="3.30.230.10:FF:000003">
    <property type="entry name" value="Elongation factor G"/>
    <property type="match status" value="1"/>
</dbReference>
<name>A0A137RG87_9FLAO</name>
<protein>
    <recommendedName>
        <fullName evidence="2 8">Elongation factor G</fullName>
        <shortName evidence="8">EF-G</shortName>
    </recommendedName>
</protein>
<proteinExistence type="inferred from homology"/>
<dbReference type="Pfam" id="PF00679">
    <property type="entry name" value="EFG_C"/>
    <property type="match status" value="1"/>
</dbReference>
<dbReference type="InterPro" id="IPR005517">
    <property type="entry name" value="Transl_elong_EFG/EF2_IV"/>
</dbReference>
<dbReference type="FunFam" id="3.40.50.300:FF:000029">
    <property type="entry name" value="Elongation factor G"/>
    <property type="match status" value="1"/>
</dbReference>
<comment type="function">
    <text evidence="7 8">Catalyzes the GTP-dependent ribosomal translocation step during translation elongation. During this step, the ribosome changes from the pre-translocational (PRE) to the post-translocational (POST) state as the newly formed A-site-bound peptidyl-tRNA and P-site-bound deacylated tRNA move to the P and E sites, respectively. Catalyzes the coordinated movement of the two tRNA molecules, the mRNA and conformational changes in the ribosome.</text>
</comment>
<evidence type="ECO:0000256" key="7">
    <source>
        <dbReference type="ARBA" id="ARBA00024731"/>
    </source>
</evidence>
<dbReference type="PROSITE" id="PS51722">
    <property type="entry name" value="G_TR_2"/>
    <property type="match status" value="1"/>
</dbReference>
<dbReference type="HAMAP" id="MF_00054_B">
    <property type="entry name" value="EF_G_EF_2_B"/>
    <property type="match status" value="1"/>
</dbReference>
<comment type="caution">
    <text evidence="10">The sequence shown here is derived from an EMBL/GenBank/DDBJ whole genome shotgun (WGS) entry which is preliminary data.</text>
</comment>
<sequence>MAQRDLKYTRNIGIAAHIDAGKTTTTERILFYTGVSHKIGEVHDGAATMDWMEQEQERGITITSAATTCTWRFPLENAQPLPETKDYHFNIIDTPGHVDFTVEVNRSLRVLDGLVFLFSAVDGVEPQSETNWRLADNYKVPRIGFVNKMDRQGANFMAVCQQVKDMLKSNAVPIVLNIGDEADFKGIVDLVKNRAVIWHDDSFGSTFDVVEIPEELKAEAKVLRGKLIEEVAAYDENLLEKYMEDEESITEDEIHAALRAAVMDMSIIPMVCGSSFKNKGVQFLLDAVCRYLPAPTDKEGIIGVNPETEKEELRKPDVSAPFSALAFKIATDPYVGRLAFFRAYSGRLDAGSYVLNNRSGNKERISRIYQMHANKQNAIEYIEAGDIGAAVGFKDIKTGDTLSAEKHPIVLESMNFPDPVIGIAVEPKTKADVDKLGMALSKLAEEDPTFQVRTDEASGQTIISGMGELHLDIIVDRLRREFKVEVNQGQPQVEYKEAVTRVADHREVYKKQSGGRGKFADIVFTLEPAEEGKIGLEFVNEVKGGNVPKEFIPAVEKGFKQAMANGPLAGFEVDSMKVTLKDGSFHPVDSDALSFELAAKIGFKEVAKKAGAVILEPIMKLEVLTPEENMGDIVGDLNRRRGTINNMADRAGAKVIKAEVPLSEMFGYVTTLRTLSSGRATSTMEFSHYAETPSNISESVIAAARGTANV</sequence>
<dbReference type="InterPro" id="IPR014721">
    <property type="entry name" value="Ribsml_uS5_D2-typ_fold_subgr"/>
</dbReference>
<dbReference type="InterPro" id="IPR000640">
    <property type="entry name" value="EFG_V-like"/>
</dbReference>
<dbReference type="InterPro" id="IPR047872">
    <property type="entry name" value="EFG_IV"/>
</dbReference>
<evidence type="ECO:0000256" key="8">
    <source>
        <dbReference type="HAMAP-Rule" id="MF_00054"/>
    </source>
</evidence>
<comment type="similarity">
    <text evidence="1 8">Belongs to the TRAFAC class translation factor GTPase superfamily. Classic translation factor GTPase family. EF-G/EF-2 subfamily.</text>
</comment>